<reference evidence="1 2" key="1">
    <citation type="journal article" date="2005" name="Nucleic Acids Res.">
        <title>Genomic blueprint of Hahella chejuensis, a marine microbe producing an algicidal agent.</title>
        <authorList>
            <person name="Jeong H."/>
            <person name="Yim J.H."/>
            <person name="Lee C."/>
            <person name="Choi S.-H."/>
            <person name="Park Y.K."/>
            <person name="Yoon S.H."/>
            <person name="Hur C.-G."/>
            <person name="Kang H.-Y."/>
            <person name="Kim D."/>
            <person name="Lee H.H."/>
            <person name="Park K.H."/>
            <person name="Park S.-H."/>
            <person name="Park H.-S."/>
            <person name="Lee H.K."/>
            <person name="Oh T.K."/>
            <person name="Kim J.F."/>
        </authorList>
    </citation>
    <scope>NUCLEOTIDE SEQUENCE [LARGE SCALE GENOMIC DNA]</scope>
    <source>
        <strain evidence="1 2">KCTC 2396</strain>
    </source>
</reference>
<proteinExistence type="predicted"/>
<evidence type="ECO:0000313" key="2">
    <source>
        <dbReference type="Proteomes" id="UP000000238"/>
    </source>
</evidence>
<gene>
    <name evidence="1" type="ordered locus">HCH_06595</name>
</gene>
<dbReference type="eggNOG" id="COG3789">
    <property type="taxonomic scope" value="Bacteria"/>
</dbReference>
<dbReference type="InterPro" id="IPR019231">
    <property type="entry name" value="DUF2170"/>
</dbReference>
<protein>
    <submittedName>
        <fullName evidence="1">Uncharacterized protein conserved in bacteria</fullName>
    </submittedName>
</protein>
<dbReference type="EMBL" id="CP000155">
    <property type="protein sequence ID" value="ABC33231.1"/>
    <property type="molecule type" value="Genomic_DNA"/>
</dbReference>
<dbReference type="Pfam" id="PF09938">
    <property type="entry name" value="DUF2170"/>
    <property type="match status" value="1"/>
</dbReference>
<dbReference type="AlphaFoldDB" id="Q2S7Z3"/>
<organism evidence="1 2">
    <name type="scientific">Hahella chejuensis (strain KCTC 2396)</name>
    <dbReference type="NCBI Taxonomy" id="349521"/>
    <lineage>
        <taxon>Bacteria</taxon>
        <taxon>Pseudomonadati</taxon>
        <taxon>Pseudomonadota</taxon>
        <taxon>Gammaproteobacteria</taxon>
        <taxon>Oceanospirillales</taxon>
        <taxon>Hahellaceae</taxon>
        <taxon>Hahella</taxon>
    </lineage>
</organism>
<dbReference type="RefSeq" id="WP_011400283.1">
    <property type="nucleotide sequence ID" value="NC_007645.1"/>
</dbReference>
<dbReference type="Proteomes" id="UP000000238">
    <property type="component" value="Chromosome"/>
</dbReference>
<accession>Q2S7Z3</accession>
<dbReference type="OrthoDB" id="7677665at2"/>
<name>Q2S7Z3_HAHCH</name>
<evidence type="ECO:0000313" key="1">
    <source>
        <dbReference type="EMBL" id="ABC33231.1"/>
    </source>
</evidence>
<keyword evidence="2" id="KW-1185">Reference proteome</keyword>
<dbReference type="HOGENOM" id="CLU_110701_1_1_6"/>
<dbReference type="KEGG" id="hch:HCH_06595"/>
<sequence length="134" mass="14912">MSWDLLKLESLLSQRDDYAVTREATCLCITNSDGIDAYLAISGEQIIVESLLFAKGQVKDCALLNDDILKTHQIFPLTTIGITNVEGEDYYMAFGALSAQSKEESILIEVDMLFQNVEAFLDAYQNHLVNGVEL</sequence>
<dbReference type="STRING" id="349521.HCH_06595"/>